<keyword evidence="2" id="KW-1185">Reference proteome</keyword>
<dbReference type="AlphaFoldDB" id="A0A926Q4C6"/>
<sequence length="185" mass="21257">MRKTGDFFFAILRYDLGRFTFMRILMWGVLLAAISSCNRNKEKIAADQLVRDEIENINWNEIDRYPMFDTCDETANKEQQKQCFERTFIQHLYAGIEDQQVAMHGRVSDTVYVRFLISNTGKVSVSEIEQSDRIEKRLPDLDSIIDVSLTKMPGLYPALKRNIPVATKYRLPIVLDAVVSSSAAP</sequence>
<gene>
    <name evidence="1" type="ORF">IBL28_20920</name>
</gene>
<dbReference type="Proteomes" id="UP000653730">
    <property type="component" value="Unassembled WGS sequence"/>
</dbReference>
<evidence type="ECO:0000313" key="2">
    <source>
        <dbReference type="Proteomes" id="UP000653730"/>
    </source>
</evidence>
<evidence type="ECO:0008006" key="3">
    <source>
        <dbReference type="Google" id="ProtNLM"/>
    </source>
</evidence>
<dbReference type="EMBL" id="JACVDC010000117">
    <property type="protein sequence ID" value="MBC9798442.1"/>
    <property type="molecule type" value="Genomic_DNA"/>
</dbReference>
<proteinExistence type="predicted"/>
<reference evidence="1 2" key="1">
    <citation type="submission" date="2020-09" db="EMBL/GenBank/DDBJ databases">
        <title>Sinomicrobium weinanense sp. nov., a halophilic bacteria isolated from saline-alkali soil.</title>
        <authorList>
            <person name="Wu P."/>
            <person name="Ren H."/>
            <person name="Mei Y."/>
            <person name="Liang Y."/>
            <person name="Chen Z."/>
        </authorList>
    </citation>
    <scope>NUCLEOTIDE SEQUENCE [LARGE SCALE GENOMIC DNA]</scope>
    <source>
        <strain evidence="1 2">FJxs</strain>
    </source>
</reference>
<organism evidence="1 2">
    <name type="scientific">Sinomicrobium weinanense</name>
    <dbReference type="NCBI Taxonomy" id="2842200"/>
    <lineage>
        <taxon>Bacteria</taxon>
        <taxon>Pseudomonadati</taxon>
        <taxon>Bacteroidota</taxon>
        <taxon>Flavobacteriia</taxon>
        <taxon>Flavobacteriales</taxon>
        <taxon>Flavobacteriaceae</taxon>
        <taxon>Sinomicrobium</taxon>
    </lineage>
</organism>
<name>A0A926Q4C6_9FLAO</name>
<comment type="caution">
    <text evidence="1">The sequence shown here is derived from an EMBL/GenBank/DDBJ whole genome shotgun (WGS) entry which is preliminary data.</text>
</comment>
<dbReference type="RefSeq" id="WP_187967559.1">
    <property type="nucleotide sequence ID" value="NZ_JACVDC010000117.1"/>
</dbReference>
<accession>A0A926Q4C6</accession>
<protein>
    <recommendedName>
        <fullName evidence="3">TonB C-terminal domain-containing protein</fullName>
    </recommendedName>
</protein>
<evidence type="ECO:0000313" key="1">
    <source>
        <dbReference type="EMBL" id="MBC9798442.1"/>
    </source>
</evidence>